<dbReference type="AlphaFoldDB" id="L8H1Y2"/>
<dbReference type="PANTHER" id="PTHR24104:SF50">
    <property type="entry name" value="SMP-30_GLUCONOLACTONASE_LRE-LIKE REGION DOMAIN-CONTAINING PROTEIN"/>
    <property type="match status" value="1"/>
</dbReference>
<dbReference type="PANTHER" id="PTHR24104">
    <property type="entry name" value="E3 UBIQUITIN-PROTEIN LIGASE NHLRC1-RELATED"/>
    <property type="match status" value="1"/>
</dbReference>
<keyword evidence="1" id="KW-0677">Repeat</keyword>
<dbReference type="EMBL" id="KB007956">
    <property type="protein sequence ID" value="ELR18391.1"/>
    <property type="molecule type" value="Genomic_DNA"/>
</dbReference>
<dbReference type="GO" id="GO:0043161">
    <property type="term" value="P:proteasome-mediated ubiquitin-dependent protein catabolic process"/>
    <property type="evidence" value="ECO:0007669"/>
    <property type="project" value="TreeGrafter"/>
</dbReference>
<dbReference type="GO" id="GO:0061630">
    <property type="term" value="F:ubiquitin protein ligase activity"/>
    <property type="evidence" value="ECO:0007669"/>
    <property type="project" value="TreeGrafter"/>
</dbReference>
<dbReference type="Gene3D" id="2.120.10.30">
    <property type="entry name" value="TolB, C-terminal domain"/>
    <property type="match status" value="1"/>
</dbReference>
<evidence type="ECO:0000313" key="2">
    <source>
        <dbReference type="EMBL" id="ELR18391.1"/>
    </source>
</evidence>
<feature type="non-terminal residue" evidence="2">
    <location>
        <position position="1"/>
    </location>
</feature>
<sequence>TVWSPKGQFREFRGTLRGDKEPFKPSSVDLDAAGNILVVDQGNHHVQVWRREFELLCAFGTLGYQQPDHLWDPNFVTVAPNGDVIVSVCAANRCLVF</sequence>
<dbReference type="InterPro" id="IPR050952">
    <property type="entry name" value="TRIM-NHL_E3_ligases"/>
</dbReference>
<dbReference type="OrthoDB" id="342730at2759"/>
<protein>
    <submittedName>
        <fullName evidence="2">NHL repeat-containing protein</fullName>
    </submittedName>
</protein>
<dbReference type="RefSeq" id="XP_004340419.1">
    <property type="nucleotide sequence ID" value="XM_004340371.1"/>
</dbReference>
<dbReference type="VEuPathDB" id="AmoebaDB:ACA1_137630"/>
<dbReference type="GeneID" id="14919167"/>
<dbReference type="SUPFAM" id="SSF63829">
    <property type="entry name" value="Calcium-dependent phosphotriesterase"/>
    <property type="match status" value="1"/>
</dbReference>
<evidence type="ECO:0000256" key="1">
    <source>
        <dbReference type="ARBA" id="ARBA00022737"/>
    </source>
</evidence>
<proteinExistence type="predicted"/>
<dbReference type="GO" id="GO:0000209">
    <property type="term" value="P:protein polyubiquitination"/>
    <property type="evidence" value="ECO:0007669"/>
    <property type="project" value="TreeGrafter"/>
</dbReference>
<keyword evidence="3" id="KW-1185">Reference proteome</keyword>
<accession>L8H1Y2</accession>
<dbReference type="Pfam" id="PF01436">
    <property type="entry name" value="NHL"/>
    <property type="match status" value="1"/>
</dbReference>
<dbReference type="InterPro" id="IPR001258">
    <property type="entry name" value="NHL_repeat"/>
</dbReference>
<evidence type="ECO:0000313" key="3">
    <source>
        <dbReference type="Proteomes" id="UP000011083"/>
    </source>
</evidence>
<dbReference type="Proteomes" id="UP000011083">
    <property type="component" value="Unassembled WGS sequence"/>
</dbReference>
<gene>
    <name evidence="2" type="ORF">ACA1_137630</name>
</gene>
<name>L8H1Y2_ACACF</name>
<dbReference type="InterPro" id="IPR011042">
    <property type="entry name" value="6-blade_b-propeller_TolB-like"/>
</dbReference>
<reference evidence="2 3" key="1">
    <citation type="journal article" date="2013" name="Genome Biol.">
        <title>Genome of Acanthamoeba castellanii highlights extensive lateral gene transfer and early evolution of tyrosine kinase signaling.</title>
        <authorList>
            <person name="Clarke M."/>
            <person name="Lohan A.J."/>
            <person name="Liu B."/>
            <person name="Lagkouvardos I."/>
            <person name="Roy S."/>
            <person name="Zafar N."/>
            <person name="Bertelli C."/>
            <person name="Schilde C."/>
            <person name="Kianianmomeni A."/>
            <person name="Burglin T.R."/>
            <person name="Frech C."/>
            <person name="Turcotte B."/>
            <person name="Kopec K.O."/>
            <person name="Synnott J.M."/>
            <person name="Choo C."/>
            <person name="Paponov I."/>
            <person name="Finkler A."/>
            <person name="Soon Heng Tan C."/>
            <person name="Hutchins A.P."/>
            <person name="Weinmeier T."/>
            <person name="Rattei T."/>
            <person name="Chu J.S."/>
            <person name="Gimenez G."/>
            <person name="Irimia M."/>
            <person name="Rigden D.J."/>
            <person name="Fitzpatrick D.A."/>
            <person name="Lorenzo-Morales J."/>
            <person name="Bateman A."/>
            <person name="Chiu C.H."/>
            <person name="Tang P."/>
            <person name="Hegemann P."/>
            <person name="Fromm H."/>
            <person name="Raoult D."/>
            <person name="Greub G."/>
            <person name="Miranda-Saavedra D."/>
            <person name="Chen N."/>
            <person name="Nash P."/>
            <person name="Ginger M.L."/>
            <person name="Horn M."/>
            <person name="Schaap P."/>
            <person name="Caler L."/>
            <person name="Loftus B."/>
        </authorList>
    </citation>
    <scope>NUCLEOTIDE SEQUENCE [LARGE SCALE GENOMIC DNA]</scope>
    <source>
        <strain evidence="2 3">Neff</strain>
    </source>
</reference>
<organism evidence="2 3">
    <name type="scientific">Acanthamoeba castellanii (strain ATCC 30010 / Neff)</name>
    <dbReference type="NCBI Taxonomy" id="1257118"/>
    <lineage>
        <taxon>Eukaryota</taxon>
        <taxon>Amoebozoa</taxon>
        <taxon>Discosea</taxon>
        <taxon>Longamoebia</taxon>
        <taxon>Centramoebida</taxon>
        <taxon>Acanthamoebidae</taxon>
        <taxon>Acanthamoeba</taxon>
    </lineage>
</organism>
<dbReference type="KEGG" id="acan:ACA1_137630"/>